<organism evidence="1 2">
    <name type="scientific">Smallanthus sonchifolius</name>
    <dbReference type="NCBI Taxonomy" id="185202"/>
    <lineage>
        <taxon>Eukaryota</taxon>
        <taxon>Viridiplantae</taxon>
        <taxon>Streptophyta</taxon>
        <taxon>Embryophyta</taxon>
        <taxon>Tracheophyta</taxon>
        <taxon>Spermatophyta</taxon>
        <taxon>Magnoliopsida</taxon>
        <taxon>eudicotyledons</taxon>
        <taxon>Gunneridae</taxon>
        <taxon>Pentapetalae</taxon>
        <taxon>asterids</taxon>
        <taxon>campanulids</taxon>
        <taxon>Asterales</taxon>
        <taxon>Asteraceae</taxon>
        <taxon>Asteroideae</taxon>
        <taxon>Heliantheae alliance</taxon>
        <taxon>Millerieae</taxon>
        <taxon>Smallanthus</taxon>
    </lineage>
</organism>
<name>A0ACB9HT02_9ASTR</name>
<evidence type="ECO:0000313" key="2">
    <source>
        <dbReference type="Proteomes" id="UP001056120"/>
    </source>
</evidence>
<comment type="caution">
    <text evidence="1">The sequence shown here is derived from an EMBL/GenBank/DDBJ whole genome shotgun (WGS) entry which is preliminary data.</text>
</comment>
<reference evidence="2" key="1">
    <citation type="journal article" date="2022" name="Mol. Ecol. Resour.">
        <title>The genomes of chicory, endive, great burdock and yacon provide insights into Asteraceae palaeo-polyploidization history and plant inulin production.</title>
        <authorList>
            <person name="Fan W."/>
            <person name="Wang S."/>
            <person name="Wang H."/>
            <person name="Wang A."/>
            <person name="Jiang F."/>
            <person name="Liu H."/>
            <person name="Zhao H."/>
            <person name="Xu D."/>
            <person name="Zhang Y."/>
        </authorList>
    </citation>
    <scope>NUCLEOTIDE SEQUENCE [LARGE SCALE GENOMIC DNA]</scope>
    <source>
        <strain evidence="2">cv. Yunnan</strain>
    </source>
</reference>
<gene>
    <name evidence="1" type="ORF">L1987_33711</name>
</gene>
<protein>
    <submittedName>
        <fullName evidence="1">Uncharacterized protein</fullName>
    </submittedName>
</protein>
<proteinExistence type="predicted"/>
<accession>A0ACB9HT02</accession>
<keyword evidence="2" id="KW-1185">Reference proteome</keyword>
<dbReference type="EMBL" id="CM042028">
    <property type="protein sequence ID" value="KAI3798436.1"/>
    <property type="molecule type" value="Genomic_DNA"/>
</dbReference>
<sequence>MFSSHPESFDWFISCRFSLTGSLWFYWFTPVYRLFYRHGAAHHGLRQYEDVSFTTLSMQQPQVTESSMFEEDEYNPSMSKIRSMDDQPQSDPSFEGGTGDRAIVQSTEIYDDDHVEAVSIGSMAVRGSGIQLPDQLMDTSYNNEPALSIGDMVGDRGDSQPAGGKFGYDAQAPPSLSDVARRDDSHTGESGGGQSLPEGDYEGMSITGRDFGRVYPMMSQMEDGQNTSPFCVPMT</sequence>
<evidence type="ECO:0000313" key="1">
    <source>
        <dbReference type="EMBL" id="KAI3798436.1"/>
    </source>
</evidence>
<reference evidence="1 2" key="2">
    <citation type="journal article" date="2022" name="Mol. Ecol. Resour.">
        <title>The genomes of chicory, endive, great burdock and yacon provide insights into Asteraceae paleo-polyploidization history and plant inulin production.</title>
        <authorList>
            <person name="Fan W."/>
            <person name="Wang S."/>
            <person name="Wang H."/>
            <person name="Wang A."/>
            <person name="Jiang F."/>
            <person name="Liu H."/>
            <person name="Zhao H."/>
            <person name="Xu D."/>
            <person name="Zhang Y."/>
        </authorList>
    </citation>
    <scope>NUCLEOTIDE SEQUENCE [LARGE SCALE GENOMIC DNA]</scope>
    <source>
        <strain evidence="2">cv. Yunnan</strain>
        <tissue evidence="1">Leaves</tissue>
    </source>
</reference>
<dbReference type="Proteomes" id="UP001056120">
    <property type="component" value="Linkage Group LG11"/>
</dbReference>